<evidence type="ECO:0000256" key="2">
    <source>
        <dbReference type="ARBA" id="ARBA00022527"/>
    </source>
</evidence>
<evidence type="ECO:0000256" key="7">
    <source>
        <dbReference type="SAM" id="MobiDB-lite"/>
    </source>
</evidence>
<keyword evidence="6" id="KW-0067">ATP-binding</keyword>
<keyword evidence="3" id="KW-0808">Transferase</keyword>
<feature type="compositionally biased region" description="Pro residues" evidence="7">
    <location>
        <begin position="582"/>
        <end position="591"/>
    </location>
</feature>
<name>A0ABX9LAT2_9ACTN</name>
<keyword evidence="4" id="KW-0547">Nucleotide-binding</keyword>
<evidence type="ECO:0000256" key="6">
    <source>
        <dbReference type="ARBA" id="ARBA00022840"/>
    </source>
</evidence>
<feature type="compositionally biased region" description="Low complexity" evidence="7">
    <location>
        <begin position="550"/>
        <end position="563"/>
    </location>
</feature>
<dbReference type="InterPro" id="IPR000719">
    <property type="entry name" value="Prot_kinase_dom"/>
</dbReference>
<feature type="compositionally biased region" description="Pro residues" evidence="7">
    <location>
        <begin position="432"/>
        <end position="442"/>
    </location>
</feature>
<feature type="compositionally biased region" description="Gly residues" evidence="7">
    <location>
        <begin position="389"/>
        <end position="405"/>
    </location>
</feature>
<dbReference type="RefSeq" id="WP_117409823.1">
    <property type="nucleotide sequence ID" value="NZ_QFZU02000184.1"/>
</dbReference>
<keyword evidence="5 10" id="KW-0418">Kinase</keyword>
<dbReference type="Gene3D" id="3.30.200.20">
    <property type="entry name" value="Phosphorylase Kinase, domain 1"/>
    <property type="match status" value="1"/>
</dbReference>
<keyword evidence="2 10" id="KW-0723">Serine/threonine-protein kinase</keyword>
<feature type="region of interest" description="Disordered" evidence="7">
    <location>
        <begin position="527"/>
        <end position="669"/>
    </location>
</feature>
<evidence type="ECO:0000313" key="10">
    <source>
        <dbReference type="EMBL" id="RGA01074.1"/>
    </source>
</evidence>
<evidence type="ECO:0000256" key="8">
    <source>
        <dbReference type="SAM" id="Phobius"/>
    </source>
</evidence>
<evidence type="ECO:0000259" key="9">
    <source>
        <dbReference type="PROSITE" id="PS50011"/>
    </source>
</evidence>
<dbReference type="CDD" id="cd14014">
    <property type="entry name" value="STKc_PknB_like"/>
    <property type="match status" value="1"/>
</dbReference>
<comment type="caution">
    <text evidence="10">The sequence shown here is derived from an EMBL/GenBank/DDBJ whole genome shotgun (WGS) entry which is preliminary data.</text>
</comment>
<feature type="compositionally biased region" description="Low complexity" evidence="7">
    <location>
        <begin position="406"/>
        <end position="431"/>
    </location>
</feature>
<dbReference type="PROSITE" id="PS50011">
    <property type="entry name" value="PROTEIN_KINASE_DOM"/>
    <property type="match status" value="1"/>
</dbReference>
<dbReference type="Gene3D" id="1.10.510.10">
    <property type="entry name" value="Transferase(Phosphotransferase) domain 1"/>
    <property type="match status" value="1"/>
</dbReference>
<dbReference type="PANTHER" id="PTHR43289:SF6">
    <property type="entry name" value="SERINE_THREONINE-PROTEIN KINASE NEKL-3"/>
    <property type="match status" value="1"/>
</dbReference>
<dbReference type="EC" id="2.7.11.1" evidence="1"/>
<keyword evidence="11" id="KW-1185">Reference proteome</keyword>
<keyword evidence="8" id="KW-0812">Transmembrane</keyword>
<evidence type="ECO:0000256" key="3">
    <source>
        <dbReference type="ARBA" id="ARBA00022679"/>
    </source>
</evidence>
<organism evidence="10 11">
    <name type="scientific">Microbispora triticiradicis</name>
    <dbReference type="NCBI Taxonomy" id="2200763"/>
    <lineage>
        <taxon>Bacteria</taxon>
        <taxon>Bacillati</taxon>
        <taxon>Actinomycetota</taxon>
        <taxon>Actinomycetes</taxon>
        <taxon>Streptosporangiales</taxon>
        <taxon>Streptosporangiaceae</taxon>
        <taxon>Microbispora</taxon>
    </lineage>
</organism>
<evidence type="ECO:0000256" key="5">
    <source>
        <dbReference type="ARBA" id="ARBA00022777"/>
    </source>
</evidence>
<dbReference type="EMBL" id="QFZU02000184">
    <property type="protein sequence ID" value="RGA01074.1"/>
    <property type="molecule type" value="Genomic_DNA"/>
</dbReference>
<feature type="compositionally biased region" description="Polar residues" evidence="7">
    <location>
        <begin position="616"/>
        <end position="636"/>
    </location>
</feature>
<evidence type="ECO:0000256" key="4">
    <source>
        <dbReference type="ARBA" id="ARBA00022741"/>
    </source>
</evidence>
<sequence>MRAWSVPGYREVRELGAGGAGRVVLATYTTTGAYVAIKYLREELRRDPHFLAGFRHEARVMVELNDPNVVRLYEYVEARDGAAIVMELVDGVSLRRILAEHGSTSPEAALVVLKGSLAGLSAAHAAGIVHRDYKPENVLVQADGASKLSDFGIATPSGTPEAPAGTPPYMAPEQWYGGPAGPATDVYAATCVFYECLTGRRPYRAQDMAVLRMLHRSAPVPAGDVPAPVRALVVRGMAKNPADRPPTARAFVADLETAATSAYGPDWEQRGRRHLAELATLLALTFPLATPAVPVEVSTSLARTVLAERLTRFAPRFALGAVVLAAVVTAAVVAANRQMPVAQGTLLTPPPPHSLPAAPPPDTAGPVPPGVTDSYGPGPADSTPEDVGGASGGGTDGDTGTGGGSSAAPGTAGPVPSHMSATRSPSQAPSPSRAPSPSPAPPRVTGLGITSFDGQAVLVDVRASTTGRVLLTARFASGPSPAALVAAPPQTIALRGATSYRMGFQQPFPSPACGTTVHRRVEVSTVPAARGGAGTSVATRTVAGPRCPKPDVSPVVPGNSPGPRESPVPAGTPGVPRTPDAPKTPDPPKTPEAPRTPEAPQSPDRPRTPGVPQDGPQDTPQDTPRSATQTAAQSPETAPLTARQGVQQGVSRSPEAPGNAEAGEPRTAD</sequence>
<feature type="transmembrane region" description="Helical" evidence="8">
    <location>
        <begin position="20"/>
        <end position="40"/>
    </location>
</feature>
<feature type="domain" description="Protein kinase" evidence="9">
    <location>
        <begin position="9"/>
        <end position="258"/>
    </location>
</feature>
<dbReference type="InterPro" id="IPR008271">
    <property type="entry name" value="Ser/Thr_kinase_AS"/>
</dbReference>
<dbReference type="Proteomes" id="UP000262538">
    <property type="component" value="Unassembled WGS sequence"/>
</dbReference>
<feature type="compositionally biased region" description="Pro residues" evidence="7">
    <location>
        <begin position="348"/>
        <end position="369"/>
    </location>
</feature>
<dbReference type="InterPro" id="IPR011009">
    <property type="entry name" value="Kinase-like_dom_sf"/>
</dbReference>
<evidence type="ECO:0000256" key="1">
    <source>
        <dbReference type="ARBA" id="ARBA00012513"/>
    </source>
</evidence>
<dbReference type="SUPFAM" id="SSF56112">
    <property type="entry name" value="Protein kinase-like (PK-like)"/>
    <property type="match status" value="1"/>
</dbReference>
<reference evidence="10 11" key="1">
    <citation type="submission" date="2018-08" db="EMBL/GenBank/DDBJ databases">
        <title>Microbispora. triticiradicis sp. nov., a novel actinomycete isolated from the root of wheat (Triticum aestivum L.)).</title>
        <authorList>
            <person name="Han C."/>
        </authorList>
    </citation>
    <scope>NUCLEOTIDE SEQUENCE [LARGE SCALE GENOMIC DNA]</scope>
    <source>
        <strain evidence="10 11">NEAU-HRDPA2-9</strain>
    </source>
</reference>
<dbReference type="PROSITE" id="PS00108">
    <property type="entry name" value="PROTEIN_KINASE_ST"/>
    <property type="match status" value="1"/>
</dbReference>
<dbReference type="Pfam" id="PF00069">
    <property type="entry name" value="Pkinase"/>
    <property type="match status" value="1"/>
</dbReference>
<keyword evidence="8" id="KW-1133">Transmembrane helix</keyword>
<gene>
    <name evidence="10" type="ORF">DI270_031445</name>
</gene>
<accession>A0ABX9LAT2</accession>
<feature type="transmembrane region" description="Helical" evidence="8">
    <location>
        <begin position="313"/>
        <end position="335"/>
    </location>
</feature>
<dbReference type="PANTHER" id="PTHR43289">
    <property type="entry name" value="MITOGEN-ACTIVATED PROTEIN KINASE KINASE KINASE 20-RELATED"/>
    <property type="match status" value="1"/>
</dbReference>
<dbReference type="GO" id="GO:0004674">
    <property type="term" value="F:protein serine/threonine kinase activity"/>
    <property type="evidence" value="ECO:0007669"/>
    <property type="project" value="UniProtKB-KW"/>
</dbReference>
<keyword evidence="8" id="KW-0472">Membrane</keyword>
<feature type="region of interest" description="Disordered" evidence="7">
    <location>
        <begin position="344"/>
        <end position="448"/>
    </location>
</feature>
<evidence type="ECO:0000313" key="11">
    <source>
        <dbReference type="Proteomes" id="UP000262538"/>
    </source>
</evidence>
<proteinExistence type="predicted"/>
<protein>
    <recommendedName>
        <fullName evidence="1">non-specific serine/threonine protein kinase</fullName>
        <ecNumber evidence="1">2.7.11.1</ecNumber>
    </recommendedName>
</protein>